<accession>A0A9X4JVI3</accession>
<keyword evidence="1" id="KW-0472">Membrane</keyword>
<sequence>MISAAQIFFRRVKSEWKFQYKVWKTAIDWTVGLYILLPAVLISLDGYVSLWKNQYGWIETLPFYWPLTAIYIFAWAGGTRTFLEEGDQLFLLQRKSWIRRIMALGAGYTTMLNFLLSLLVFFLVCPVIIHQL</sequence>
<dbReference type="AlphaFoldDB" id="A0A9X4JVI3"/>
<reference evidence="2" key="1">
    <citation type="submission" date="2022-02" db="EMBL/GenBank/DDBJ databases">
        <authorList>
            <person name="Leng L."/>
        </authorList>
    </citation>
    <scope>NUCLEOTIDE SEQUENCE</scope>
    <source>
        <strain evidence="2">JI</strain>
    </source>
</reference>
<feature type="transmembrane region" description="Helical" evidence="1">
    <location>
        <begin position="63"/>
        <end position="83"/>
    </location>
</feature>
<dbReference type="GO" id="GO:0016020">
    <property type="term" value="C:membrane"/>
    <property type="evidence" value="ECO:0007669"/>
    <property type="project" value="InterPro"/>
</dbReference>
<evidence type="ECO:0000313" key="2">
    <source>
        <dbReference type="EMBL" id="MDF9408381.1"/>
    </source>
</evidence>
<keyword evidence="1" id="KW-0812">Transmembrane</keyword>
<keyword evidence="1" id="KW-1133">Transmembrane helix</keyword>
<dbReference type="Pfam" id="PF05975">
    <property type="entry name" value="EcsB"/>
    <property type="match status" value="1"/>
</dbReference>
<dbReference type="RefSeq" id="WP_277443703.1">
    <property type="nucleotide sequence ID" value="NZ_JAKOAV010000013.1"/>
</dbReference>
<dbReference type="EMBL" id="JAKOAV010000013">
    <property type="protein sequence ID" value="MDF9408381.1"/>
    <property type="molecule type" value="Genomic_DNA"/>
</dbReference>
<protein>
    <submittedName>
        <fullName evidence="2">ABC transporter permease</fullName>
    </submittedName>
</protein>
<keyword evidence="3" id="KW-1185">Reference proteome</keyword>
<proteinExistence type="predicted"/>
<organism evidence="2 3">
    <name type="scientific">Pelotomaculum isophthalicicum JI</name>
    <dbReference type="NCBI Taxonomy" id="947010"/>
    <lineage>
        <taxon>Bacteria</taxon>
        <taxon>Bacillati</taxon>
        <taxon>Bacillota</taxon>
        <taxon>Clostridia</taxon>
        <taxon>Eubacteriales</taxon>
        <taxon>Desulfotomaculaceae</taxon>
        <taxon>Pelotomaculum</taxon>
    </lineage>
</organism>
<feature type="transmembrane region" description="Helical" evidence="1">
    <location>
        <begin position="104"/>
        <end position="129"/>
    </location>
</feature>
<gene>
    <name evidence="2" type="ORF">L7E55_08425</name>
</gene>
<evidence type="ECO:0000256" key="1">
    <source>
        <dbReference type="SAM" id="Phobius"/>
    </source>
</evidence>
<name>A0A9X4JVI3_9FIRM</name>
<dbReference type="InterPro" id="IPR010288">
    <property type="entry name" value="EcsB_ABC"/>
</dbReference>
<evidence type="ECO:0000313" key="3">
    <source>
        <dbReference type="Proteomes" id="UP001154312"/>
    </source>
</evidence>
<dbReference type="Proteomes" id="UP001154312">
    <property type="component" value="Unassembled WGS sequence"/>
</dbReference>
<comment type="caution">
    <text evidence="2">The sequence shown here is derived from an EMBL/GenBank/DDBJ whole genome shotgun (WGS) entry which is preliminary data.</text>
</comment>
<feature type="transmembrane region" description="Helical" evidence="1">
    <location>
        <begin position="21"/>
        <end position="43"/>
    </location>
</feature>